<dbReference type="Proteomes" id="UP001595607">
    <property type="component" value="Unassembled WGS sequence"/>
</dbReference>
<name>A0ABV7MAJ3_9PROT</name>
<reference evidence="2" key="1">
    <citation type="journal article" date="2019" name="Int. J. Syst. Evol. Microbiol.">
        <title>The Global Catalogue of Microorganisms (GCM) 10K type strain sequencing project: providing services to taxonomists for standard genome sequencing and annotation.</title>
        <authorList>
            <consortium name="The Broad Institute Genomics Platform"/>
            <consortium name="The Broad Institute Genome Sequencing Center for Infectious Disease"/>
            <person name="Wu L."/>
            <person name="Ma J."/>
        </authorList>
    </citation>
    <scope>NUCLEOTIDE SEQUENCE [LARGE SCALE GENOMIC DNA]</scope>
    <source>
        <strain evidence="2">KCTC 22245</strain>
    </source>
</reference>
<comment type="caution">
    <text evidence="1">The sequence shown here is derived from an EMBL/GenBank/DDBJ whole genome shotgun (WGS) entry which is preliminary data.</text>
</comment>
<proteinExistence type="predicted"/>
<protein>
    <submittedName>
        <fullName evidence="1">Uncharacterized protein</fullName>
    </submittedName>
</protein>
<sequence length="99" mass="11584">MSDRAMVIHFKTRNRGAAPGGPAGGYCWVYGKFDDWETFEQEVTHHFRRHFRYDVVDFEDKREIFGTPDDPTEAGLVRDLAKFPIQYHTMQLYGEEHAS</sequence>
<keyword evidence="2" id="KW-1185">Reference proteome</keyword>
<gene>
    <name evidence="1" type="ORF">ACFONP_01330</name>
</gene>
<accession>A0ABV7MAJ3</accession>
<organism evidence="1 2">
    <name type="scientific">Parvularcula lutaonensis</name>
    <dbReference type="NCBI Taxonomy" id="491923"/>
    <lineage>
        <taxon>Bacteria</taxon>
        <taxon>Pseudomonadati</taxon>
        <taxon>Pseudomonadota</taxon>
        <taxon>Alphaproteobacteria</taxon>
        <taxon>Parvularculales</taxon>
        <taxon>Parvularculaceae</taxon>
        <taxon>Parvularcula</taxon>
    </lineage>
</organism>
<evidence type="ECO:0000313" key="2">
    <source>
        <dbReference type="Proteomes" id="UP001595607"/>
    </source>
</evidence>
<dbReference type="EMBL" id="JBHRVA010000002">
    <property type="protein sequence ID" value="MFC3301371.1"/>
    <property type="molecule type" value="Genomic_DNA"/>
</dbReference>
<dbReference type="RefSeq" id="WP_189572257.1">
    <property type="nucleotide sequence ID" value="NZ_BMXU01000001.1"/>
</dbReference>
<evidence type="ECO:0000313" key="1">
    <source>
        <dbReference type="EMBL" id="MFC3301371.1"/>
    </source>
</evidence>